<dbReference type="PANTHER" id="PTHR28291:SF1">
    <property type="entry name" value="CTD KINASE SUBUNIT GAMMA"/>
    <property type="match status" value="1"/>
</dbReference>
<dbReference type="Pfam" id="PF12350">
    <property type="entry name" value="CTK3_C"/>
    <property type="match status" value="1"/>
</dbReference>
<comment type="caution">
    <text evidence="3">The sequence shown here is derived from an EMBL/GenBank/DDBJ whole genome shotgun (WGS) entry which is preliminary data.</text>
</comment>
<dbReference type="InterPro" id="IPR008942">
    <property type="entry name" value="ENTH_VHS"/>
</dbReference>
<feature type="domain" description="CID" evidence="2">
    <location>
        <begin position="77"/>
        <end position="225"/>
    </location>
</feature>
<gene>
    <name evidence="3" type="ORF">VKT23_001316</name>
</gene>
<dbReference type="InterPro" id="IPR024637">
    <property type="entry name" value="Ctk3_C"/>
</dbReference>
<dbReference type="EMBL" id="JBANRG010000001">
    <property type="protein sequence ID" value="KAK7473218.1"/>
    <property type="molecule type" value="Genomic_DNA"/>
</dbReference>
<evidence type="ECO:0000313" key="4">
    <source>
        <dbReference type="Proteomes" id="UP001498398"/>
    </source>
</evidence>
<evidence type="ECO:0000256" key="1">
    <source>
        <dbReference type="SAM" id="MobiDB-lite"/>
    </source>
</evidence>
<reference evidence="3 4" key="1">
    <citation type="submission" date="2024-01" db="EMBL/GenBank/DDBJ databases">
        <title>A draft genome for the cacao thread blight pathogen Marasmiellus scandens.</title>
        <authorList>
            <person name="Baruah I.K."/>
            <person name="Leung J."/>
            <person name="Bukari Y."/>
            <person name="Amoako-Attah I."/>
            <person name="Meinhardt L.W."/>
            <person name="Bailey B.A."/>
            <person name="Cohen S.P."/>
        </authorList>
    </citation>
    <scope>NUCLEOTIDE SEQUENCE [LARGE SCALE GENOMIC DNA]</scope>
    <source>
        <strain evidence="3 4">GH-19</strain>
    </source>
</reference>
<keyword evidence="4" id="KW-1185">Reference proteome</keyword>
<dbReference type="InterPro" id="IPR042326">
    <property type="entry name" value="Ctk3"/>
</dbReference>
<organism evidence="3 4">
    <name type="scientific">Marasmiellus scandens</name>
    <dbReference type="NCBI Taxonomy" id="2682957"/>
    <lineage>
        <taxon>Eukaryota</taxon>
        <taxon>Fungi</taxon>
        <taxon>Dikarya</taxon>
        <taxon>Basidiomycota</taxon>
        <taxon>Agaricomycotina</taxon>
        <taxon>Agaricomycetes</taxon>
        <taxon>Agaricomycetidae</taxon>
        <taxon>Agaricales</taxon>
        <taxon>Marasmiineae</taxon>
        <taxon>Omphalotaceae</taxon>
        <taxon>Marasmiellus</taxon>
    </lineage>
</organism>
<dbReference type="Pfam" id="PF12243">
    <property type="entry name" value="CTK3"/>
    <property type="match status" value="1"/>
</dbReference>
<evidence type="ECO:0000259" key="2">
    <source>
        <dbReference type="PROSITE" id="PS51391"/>
    </source>
</evidence>
<proteinExistence type="predicted"/>
<feature type="region of interest" description="Disordered" evidence="1">
    <location>
        <begin position="224"/>
        <end position="253"/>
    </location>
</feature>
<dbReference type="InterPro" id="IPR006569">
    <property type="entry name" value="CID_dom"/>
</dbReference>
<dbReference type="InterPro" id="IPR024638">
    <property type="entry name" value="Ctk3_N"/>
</dbReference>
<dbReference type="Proteomes" id="UP001498398">
    <property type="component" value="Unassembled WGS sequence"/>
</dbReference>
<sequence length="354" mass="40006">MFGCTLCRSSTLGSYDWGGNEIITAMKKAVEILTTVVGMMLAGVGVGNEILSAKVQCTRDRRNARTSSAQLVPIHMDPFEVRMQFLTLLKRLNASQQSIQKVVSFAVKFFPPCGEDIWDCIVEECQKGTINSRINILYFLDSLCETCLLVKSRSSSMGNSEAVNNLYVDYVARDLGRIVEYVVPTGREGLPNLTSTKQMLETWRTKRVIDPQVIDPVLTALEHRTATKDEPEDTENDAPVIKSSSGKRPASLPRQEVFKRIEEDRERHKRLREKRWVQPITHNPSTQTQLPQLTSFLPLTEKGDGDLELSIDIEFENDWETLSDWNEDDDEACLEENALCYPSAPNENRGTRIS</sequence>
<dbReference type="Gene3D" id="1.25.40.90">
    <property type="match status" value="1"/>
</dbReference>
<accession>A0ABR1K6P9</accession>
<evidence type="ECO:0000313" key="3">
    <source>
        <dbReference type="EMBL" id="KAK7473218.1"/>
    </source>
</evidence>
<name>A0ABR1K6P9_9AGAR</name>
<protein>
    <recommendedName>
        <fullName evidence="2">CID domain-containing protein</fullName>
    </recommendedName>
</protein>
<dbReference type="PANTHER" id="PTHR28291">
    <property type="entry name" value="CTD KINASE SUBUNIT GAMMA"/>
    <property type="match status" value="1"/>
</dbReference>
<dbReference type="PROSITE" id="PS51391">
    <property type="entry name" value="CID"/>
    <property type="match status" value="1"/>
</dbReference>